<sequence length="94" mass="10061">MMVGPRVTTAAERPVPAGSSCKQTANQLIGSEQVPGHYHKKHVPVLIDHWSVVVSLIASSGSSDLSSQMDLCADRFPSLGQEWPLRPPALLSNS</sequence>
<evidence type="ECO:0000256" key="1">
    <source>
        <dbReference type="SAM" id="MobiDB-lite"/>
    </source>
</evidence>
<gene>
    <name evidence="2" type="ORF">DL546_009910</name>
</gene>
<reference evidence="2 3" key="1">
    <citation type="submission" date="2018-08" db="EMBL/GenBank/DDBJ databases">
        <title>Draft genome of the lignicolous fungus Coniochaeta pulveracea.</title>
        <authorList>
            <person name="Borstlap C.J."/>
            <person name="De Witt R.N."/>
            <person name="Botha A."/>
            <person name="Volschenk H."/>
        </authorList>
    </citation>
    <scope>NUCLEOTIDE SEQUENCE [LARGE SCALE GENOMIC DNA]</scope>
    <source>
        <strain evidence="2 3">CAB683</strain>
    </source>
</reference>
<dbReference type="EMBL" id="QVQW01000166">
    <property type="protein sequence ID" value="RKU39711.1"/>
    <property type="molecule type" value="Genomic_DNA"/>
</dbReference>
<organism evidence="2 3">
    <name type="scientific">Coniochaeta pulveracea</name>
    <dbReference type="NCBI Taxonomy" id="177199"/>
    <lineage>
        <taxon>Eukaryota</taxon>
        <taxon>Fungi</taxon>
        <taxon>Dikarya</taxon>
        <taxon>Ascomycota</taxon>
        <taxon>Pezizomycotina</taxon>
        <taxon>Sordariomycetes</taxon>
        <taxon>Sordariomycetidae</taxon>
        <taxon>Coniochaetales</taxon>
        <taxon>Coniochaetaceae</taxon>
        <taxon>Coniochaeta</taxon>
    </lineage>
</organism>
<proteinExistence type="predicted"/>
<dbReference type="Proteomes" id="UP000275385">
    <property type="component" value="Unassembled WGS sequence"/>
</dbReference>
<accession>A0A420XVM5</accession>
<evidence type="ECO:0000313" key="3">
    <source>
        <dbReference type="Proteomes" id="UP000275385"/>
    </source>
</evidence>
<name>A0A420XVM5_9PEZI</name>
<comment type="caution">
    <text evidence="2">The sequence shown here is derived from an EMBL/GenBank/DDBJ whole genome shotgun (WGS) entry which is preliminary data.</text>
</comment>
<evidence type="ECO:0000313" key="2">
    <source>
        <dbReference type="EMBL" id="RKU39711.1"/>
    </source>
</evidence>
<protein>
    <submittedName>
        <fullName evidence="2">Uncharacterized protein</fullName>
    </submittedName>
</protein>
<keyword evidence="3" id="KW-1185">Reference proteome</keyword>
<feature type="region of interest" description="Disordered" evidence="1">
    <location>
        <begin position="1"/>
        <end position="22"/>
    </location>
</feature>
<dbReference type="AlphaFoldDB" id="A0A420XVM5"/>